<gene>
    <name evidence="12" type="ORF">GH714_002424</name>
</gene>
<evidence type="ECO:0000256" key="1">
    <source>
        <dbReference type="ARBA" id="ARBA00000900"/>
    </source>
</evidence>
<evidence type="ECO:0000313" key="12">
    <source>
        <dbReference type="EMBL" id="KAF2297716.1"/>
    </source>
</evidence>
<organism evidence="12 13">
    <name type="scientific">Hevea brasiliensis</name>
    <name type="common">Para rubber tree</name>
    <name type="synonym">Siphonia brasiliensis</name>
    <dbReference type="NCBI Taxonomy" id="3981"/>
    <lineage>
        <taxon>Eukaryota</taxon>
        <taxon>Viridiplantae</taxon>
        <taxon>Streptophyta</taxon>
        <taxon>Embryophyta</taxon>
        <taxon>Tracheophyta</taxon>
        <taxon>Spermatophyta</taxon>
        <taxon>Magnoliopsida</taxon>
        <taxon>eudicotyledons</taxon>
        <taxon>Gunneridae</taxon>
        <taxon>Pentapetalae</taxon>
        <taxon>rosids</taxon>
        <taxon>fabids</taxon>
        <taxon>Malpighiales</taxon>
        <taxon>Euphorbiaceae</taxon>
        <taxon>Crotonoideae</taxon>
        <taxon>Micrandreae</taxon>
        <taxon>Hevea</taxon>
    </lineage>
</organism>
<keyword evidence="7" id="KW-0833">Ubl conjugation pathway</keyword>
<keyword evidence="8 10" id="KW-1133">Transmembrane helix</keyword>
<evidence type="ECO:0000256" key="4">
    <source>
        <dbReference type="ARBA" id="ARBA00012483"/>
    </source>
</evidence>
<evidence type="ECO:0000256" key="7">
    <source>
        <dbReference type="ARBA" id="ARBA00022786"/>
    </source>
</evidence>
<dbReference type="AlphaFoldDB" id="A0A6A6LCH5"/>
<dbReference type="PANTHER" id="PTHR33389:SF22">
    <property type="entry name" value="FAMILY PROTEIN, PUTATIVE (DUF2921)-RELATED"/>
    <property type="match status" value="1"/>
</dbReference>
<feature type="transmembrane region" description="Helical" evidence="10">
    <location>
        <begin position="32"/>
        <end position="54"/>
    </location>
</feature>
<feature type="transmembrane region" description="Helical" evidence="10">
    <location>
        <begin position="6"/>
        <end position="25"/>
    </location>
</feature>
<keyword evidence="9 10" id="KW-0472">Membrane</keyword>
<keyword evidence="6 10" id="KW-0812">Transmembrane</keyword>
<feature type="domain" description="SWEET-like" evidence="11">
    <location>
        <begin position="1"/>
        <end position="78"/>
    </location>
</feature>
<proteinExistence type="predicted"/>
<keyword evidence="13" id="KW-1185">Reference proteome</keyword>
<dbReference type="EMBL" id="JAAGAX010000011">
    <property type="protein sequence ID" value="KAF2297716.1"/>
    <property type="molecule type" value="Genomic_DNA"/>
</dbReference>
<comment type="caution">
    <text evidence="12">The sequence shown here is derived from an EMBL/GenBank/DDBJ whole genome shotgun (WGS) entry which is preliminary data.</text>
</comment>
<evidence type="ECO:0000256" key="8">
    <source>
        <dbReference type="ARBA" id="ARBA00022989"/>
    </source>
</evidence>
<reference evidence="12 13" key="1">
    <citation type="journal article" date="2020" name="Mol. Plant">
        <title>The Chromosome-Based Rubber Tree Genome Provides New Insights into Spurge Genome Evolution and Rubber Biosynthesis.</title>
        <authorList>
            <person name="Liu J."/>
            <person name="Shi C."/>
            <person name="Shi C.C."/>
            <person name="Li W."/>
            <person name="Zhang Q.J."/>
            <person name="Zhang Y."/>
            <person name="Li K."/>
            <person name="Lu H.F."/>
            <person name="Shi C."/>
            <person name="Zhu S.T."/>
            <person name="Xiao Z.Y."/>
            <person name="Nan H."/>
            <person name="Yue Y."/>
            <person name="Zhu X.G."/>
            <person name="Wu Y."/>
            <person name="Hong X.N."/>
            <person name="Fan G.Y."/>
            <person name="Tong Y."/>
            <person name="Zhang D."/>
            <person name="Mao C.L."/>
            <person name="Liu Y.L."/>
            <person name="Hao S.J."/>
            <person name="Liu W.Q."/>
            <person name="Lv M.Q."/>
            <person name="Zhang H.B."/>
            <person name="Liu Y."/>
            <person name="Hu-Tang G.R."/>
            <person name="Wang J.P."/>
            <person name="Wang J.H."/>
            <person name="Sun Y.H."/>
            <person name="Ni S.B."/>
            <person name="Chen W.B."/>
            <person name="Zhang X.C."/>
            <person name="Jiao Y.N."/>
            <person name="Eichler E.E."/>
            <person name="Li G.H."/>
            <person name="Liu X."/>
            <person name="Gao L.Z."/>
        </authorList>
    </citation>
    <scope>NUCLEOTIDE SEQUENCE [LARGE SCALE GENOMIC DNA]</scope>
    <source>
        <strain evidence="13">cv. GT1</strain>
        <tissue evidence="12">Leaf</tissue>
    </source>
</reference>
<dbReference type="Pfam" id="PF11145">
    <property type="entry name" value="DUF2921"/>
    <property type="match status" value="2"/>
</dbReference>
<evidence type="ECO:0000256" key="10">
    <source>
        <dbReference type="SAM" id="Phobius"/>
    </source>
</evidence>
<comment type="pathway">
    <text evidence="3">Protein modification; protein ubiquitination.</text>
</comment>
<keyword evidence="5" id="KW-0808">Transferase</keyword>
<name>A0A6A6LCH5_HEVBR</name>
<feature type="transmembrane region" description="Helical" evidence="10">
    <location>
        <begin position="141"/>
        <end position="160"/>
    </location>
</feature>
<dbReference type="Proteomes" id="UP000467840">
    <property type="component" value="Chromosome 1"/>
</dbReference>
<evidence type="ECO:0000256" key="6">
    <source>
        <dbReference type="ARBA" id="ARBA00022692"/>
    </source>
</evidence>
<evidence type="ECO:0000256" key="3">
    <source>
        <dbReference type="ARBA" id="ARBA00004906"/>
    </source>
</evidence>
<feature type="domain" description="SWEET-like" evidence="11">
    <location>
        <begin position="82"/>
        <end position="174"/>
    </location>
</feature>
<comment type="catalytic activity">
    <reaction evidence="1">
        <text>S-ubiquitinyl-[E2 ubiquitin-conjugating enzyme]-L-cysteine + [acceptor protein]-L-lysine = [E2 ubiquitin-conjugating enzyme]-L-cysteine + N(6)-ubiquitinyl-[acceptor protein]-L-lysine.</text>
        <dbReference type="EC" id="2.3.2.27"/>
    </reaction>
</comment>
<evidence type="ECO:0000256" key="9">
    <source>
        <dbReference type="ARBA" id="ARBA00023136"/>
    </source>
</evidence>
<dbReference type="PANTHER" id="PTHR33389">
    <property type="entry name" value="FAMILY PROTEIN, PUTATIVE (DUF2921)-RELATED"/>
    <property type="match status" value="1"/>
</dbReference>
<dbReference type="EC" id="2.3.2.27" evidence="4"/>
<evidence type="ECO:0000313" key="13">
    <source>
        <dbReference type="Proteomes" id="UP000467840"/>
    </source>
</evidence>
<dbReference type="InterPro" id="IPR021319">
    <property type="entry name" value="DUF2921"/>
</dbReference>
<dbReference type="GO" id="GO:0061630">
    <property type="term" value="F:ubiquitin protein ligase activity"/>
    <property type="evidence" value="ECO:0007669"/>
    <property type="project" value="UniProtKB-EC"/>
</dbReference>
<comment type="subcellular location">
    <subcellularLocation>
        <location evidence="2">Endomembrane system</location>
        <topology evidence="2">Multi-pass membrane protein</topology>
    </subcellularLocation>
</comment>
<sequence>MDMEITMVLISNTLACVFVGLQLYHAKKHPDVLPFISFVMLMVLTLGYMIPLLLNFEALFMANHNRQNVFLESGGWLEVNEIMFNVFLNSKENTLACTFYVGTTIVRLLPHAYDLYRAHSSTWSLDLSYIYGNHRQDFYSTAWDIIIPLVGLLFAAFIYLQQRYGGSCIIPKRFRGTPDYEKVPVVSSEEVQGEAVH</sequence>
<evidence type="ECO:0000256" key="5">
    <source>
        <dbReference type="ARBA" id="ARBA00022679"/>
    </source>
</evidence>
<protein>
    <recommendedName>
        <fullName evidence="4">RING-type E3 ubiquitin transferase</fullName>
        <ecNumber evidence="4">2.3.2.27</ecNumber>
    </recommendedName>
</protein>
<accession>A0A6A6LCH5</accession>
<evidence type="ECO:0000256" key="2">
    <source>
        <dbReference type="ARBA" id="ARBA00004127"/>
    </source>
</evidence>
<evidence type="ECO:0000259" key="11">
    <source>
        <dbReference type="Pfam" id="PF11145"/>
    </source>
</evidence>
<dbReference type="GO" id="GO:0012505">
    <property type="term" value="C:endomembrane system"/>
    <property type="evidence" value="ECO:0007669"/>
    <property type="project" value="UniProtKB-SubCell"/>
</dbReference>